<dbReference type="EMBL" id="JOTM01000042">
    <property type="protein sequence ID" value="KEK22046.1"/>
    <property type="molecule type" value="Genomic_DNA"/>
</dbReference>
<feature type="compositionally biased region" description="Basic residues" evidence="1">
    <location>
        <begin position="60"/>
        <end position="74"/>
    </location>
</feature>
<proteinExistence type="predicted"/>
<dbReference type="eggNOG" id="ENOG5032RB8">
    <property type="taxonomic scope" value="Bacteria"/>
</dbReference>
<evidence type="ECO:0000256" key="1">
    <source>
        <dbReference type="SAM" id="MobiDB-lite"/>
    </source>
</evidence>
<organism evidence="2 3">
    <name type="scientific">Bacillus gaemokensis</name>
    <dbReference type="NCBI Taxonomy" id="574375"/>
    <lineage>
        <taxon>Bacteria</taxon>
        <taxon>Bacillati</taxon>
        <taxon>Bacillota</taxon>
        <taxon>Bacilli</taxon>
        <taxon>Bacillales</taxon>
        <taxon>Bacillaceae</taxon>
        <taxon>Bacillus</taxon>
        <taxon>Bacillus cereus group</taxon>
    </lineage>
</organism>
<keyword evidence="3" id="KW-1185">Reference proteome</keyword>
<dbReference type="RefSeq" id="WP_033678217.1">
    <property type="nucleotide sequence ID" value="NZ_JOTM01000042.1"/>
</dbReference>
<dbReference type="Proteomes" id="UP000027778">
    <property type="component" value="Unassembled WGS sequence"/>
</dbReference>
<name>A0A073K682_9BACI</name>
<comment type="caution">
    <text evidence="2">The sequence shown here is derived from an EMBL/GenBank/DDBJ whole genome shotgun (WGS) entry which is preliminary data.</text>
</comment>
<sequence length="279" mass="33096">MALFNEKELEQEKPRQNHKEAEKAVKKAVLFNEKELEQVPSQPKEMVKVVQEKKEEKPKVATKTKKKEKKKEKKKSSTEKELSKKKNPKFLGFFSRKKKEAPPKVKKSIAEIMQVVDMTENGIFELRNEEFLEILQVEGDDMFSKNSEEQAFVIFSHAYFYQAYKHALKLVFLNFPCQTIEQQKYVEKKIKKCNNPLYERVLAQKLKELKFLEWGRTNRESFLFIYGDTELIVKERVDAAKRYIKRSTELVEVDEEKKLELLFKLFNQNAKLGTKNIWS</sequence>
<dbReference type="STRING" id="574375.AZF08_21905"/>
<evidence type="ECO:0000313" key="2">
    <source>
        <dbReference type="EMBL" id="KEK22046.1"/>
    </source>
</evidence>
<feature type="region of interest" description="Disordered" evidence="1">
    <location>
        <begin position="36"/>
        <end position="84"/>
    </location>
</feature>
<feature type="compositionally biased region" description="Basic and acidic residues" evidence="1">
    <location>
        <begin position="75"/>
        <end position="84"/>
    </location>
</feature>
<dbReference type="OrthoDB" id="2088199at2"/>
<reference evidence="2 3" key="1">
    <citation type="submission" date="2014-06" db="EMBL/GenBank/DDBJ databases">
        <title>Draft genome sequence of Bacillus gaemokensis JCM 15801 (MCCC 1A00707).</title>
        <authorList>
            <person name="Lai Q."/>
            <person name="Liu Y."/>
            <person name="Shao Z."/>
        </authorList>
    </citation>
    <scope>NUCLEOTIDE SEQUENCE [LARGE SCALE GENOMIC DNA]</scope>
    <source>
        <strain evidence="2 3">JCM 15801</strain>
    </source>
</reference>
<feature type="compositionally biased region" description="Basic and acidic residues" evidence="1">
    <location>
        <begin position="45"/>
        <end position="59"/>
    </location>
</feature>
<dbReference type="AlphaFoldDB" id="A0A073K682"/>
<feature type="region of interest" description="Disordered" evidence="1">
    <location>
        <begin position="1"/>
        <end position="23"/>
    </location>
</feature>
<gene>
    <name evidence="2" type="ORF">BAGA_22375</name>
</gene>
<accession>A0A073K682</accession>
<protein>
    <submittedName>
        <fullName evidence="2">Uncharacterized protein</fullName>
    </submittedName>
</protein>
<evidence type="ECO:0000313" key="3">
    <source>
        <dbReference type="Proteomes" id="UP000027778"/>
    </source>
</evidence>